<dbReference type="OrthoDB" id="423498at2759"/>
<reference evidence="3" key="1">
    <citation type="submission" date="2020-05" db="EMBL/GenBank/DDBJ databases">
        <title>Mycena genomes resolve the evolution of fungal bioluminescence.</title>
        <authorList>
            <person name="Tsai I.J."/>
        </authorList>
    </citation>
    <scope>NUCLEOTIDE SEQUENCE</scope>
    <source>
        <strain evidence="3">110903Hualien_Pintung</strain>
    </source>
</reference>
<dbReference type="InterPro" id="IPR013658">
    <property type="entry name" value="SGL"/>
</dbReference>
<dbReference type="AlphaFoldDB" id="A0A8H6SU73"/>
<dbReference type="PANTHER" id="PTHR47064:SF2">
    <property type="entry name" value="SMP-30_GLUCONOLACTONASE_LRE-LIKE REGION DOMAIN-CONTAINING PROTEIN-RELATED"/>
    <property type="match status" value="1"/>
</dbReference>
<dbReference type="Proteomes" id="UP000613580">
    <property type="component" value="Unassembled WGS sequence"/>
</dbReference>
<evidence type="ECO:0000256" key="1">
    <source>
        <dbReference type="SAM" id="MobiDB-lite"/>
    </source>
</evidence>
<dbReference type="Gene3D" id="2.120.10.30">
    <property type="entry name" value="TolB, C-terminal domain"/>
    <property type="match status" value="1"/>
</dbReference>
<organism evidence="3 4">
    <name type="scientific">Mycena chlorophos</name>
    <name type="common">Agaric fungus</name>
    <name type="synonym">Agaricus chlorophos</name>
    <dbReference type="NCBI Taxonomy" id="658473"/>
    <lineage>
        <taxon>Eukaryota</taxon>
        <taxon>Fungi</taxon>
        <taxon>Dikarya</taxon>
        <taxon>Basidiomycota</taxon>
        <taxon>Agaricomycotina</taxon>
        <taxon>Agaricomycetes</taxon>
        <taxon>Agaricomycetidae</taxon>
        <taxon>Agaricales</taxon>
        <taxon>Marasmiineae</taxon>
        <taxon>Mycenaceae</taxon>
        <taxon>Mycena</taxon>
    </lineage>
</organism>
<feature type="domain" description="SMP-30/Gluconolactonase/LRE-like region" evidence="2">
    <location>
        <begin position="231"/>
        <end position="408"/>
    </location>
</feature>
<feature type="region of interest" description="Disordered" evidence="1">
    <location>
        <begin position="1"/>
        <end position="23"/>
    </location>
</feature>
<accession>A0A8H6SU73</accession>
<sequence length="431" mass="45601">MERLEKSDFPPPASPENSHSKQPNSSFTMLISILVCAAAFGAISYGKNSVGVRSEAVTLPAQAVMVPPASFAVIGANGPFRTEAFDTGFNPTNTTPPFFQVFDEAFLKVLGNGATITSVASNATFAFAHEAPIYDPKLNILTFASNDGGALGMSDINHNSKVGQINLKDIPAHLDGTPIEIPVTELNLPDTVQMTNGGTGPFLGNLLLITSGRGELPPSIVTVNPSPPHNTTVLLDNYFGRQFNSLNDIKIHPSGKIFFTDTVYGFLNHFRPLPLLPSQVYRFDPDTGAVRIAATDFDKSNGIAFNGDGSIAYIADTGANSGFLGINQTEPATIYAFDVDPKTQAFTNRRAFAFADSGVPDGVQVDTDGNVYAGCGDGVHVWSSDGTLIGKFFLGTVSATMTFAGPGRLIILAETNIYVANIAAKSSLFTS</sequence>
<comment type="caution">
    <text evidence="3">The sequence shown here is derived from an EMBL/GenBank/DDBJ whole genome shotgun (WGS) entry which is preliminary data.</text>
</comment>
<proteinExistence type="predicted"/>
<dbReference type="EMBL" id="JACAZE010000009">
    <property type="protein sequence ID" value="KAF7305953.1"/>
    <property type="molecule type" value="Genomic_DNA"/>
</dbReference>
<dbReference type="InterPro" id="IPR011042">
    <property type="entry name" value="6-blade_b-propeller_TolB-like"/>
</dbReference>
<gene>
    <name evidence="3" type="ORF">HMN09_00749700</name>
</gene>
<evidence type="ECO:0000313" key="3">
    <source>
        <dbReference type="EMBL" id="KAF7305953.1"/>
    </source>
</evidence>
<protein>
    <submittedName>
        <fullName evidence="3">SGL domain-containing protein</fullName>
    </submittedName>
</protein>
<dbReference type="InterPro" id="IPR052988">
    <property type="entry name" value="Oryzine_lactonohydrolase"/>
</dbReference>
<dbReference type="SUPFAM" id="SSF63829">
    <property type="entry name" value="Calcium-dependent phosphotriesterase"/>
    <property type="match status" value="1"/>
</dbReference>
<evidence type="ECO:0000259" key="2">
    <source>
        <dbReference type="Pfam" id="PF08450"/>
    </source>
</evidence>
<name>A0A8H6SU73_MYCCL</name>
<keyword evidence="4" id="KW-1185">Reference proteome</keyword>
<dbReference type="PANTHER" id="PTHR47064">
    <property type="entry name" value="PUTATIVE (AFU_ORTHOLOGUE AFUA_1G08990)-RELATED"/>
    <property type="match status" value="1"/>
</dbReference>
<evidence type="ECO:0000313" key="4">
    <source>
        <dbReference type="Proteomes" id="UP000613580"/>
    </source>
</evidence>
<dbReference type="Pfam" id="PF08450">
    <property type="entry name" value="SGL"/>
    <property type="match status" value="1"/>
</dbReference>